<name>A0A914CGA7_9BILA</name>
<accession>A0A914CGA7</accession>
<feature type="chain" id="PRO_5037778072" evidence="2">
    <location>
        <begin position="18"/>
        <end position="66"/>
    </location>
</feature>
<evidence type="ECO:0000313" key="3">
    <source>
        <dbReference type="Proteomes" id="UP000887540"/>
    </source>
</evidence>
<evidence type="ECO:0000313" key="4">
    <source>
        <dbReference type="WBParaSite" id="ACRNAN_scaffold10548.g23403.t1"/>
    </source>
</evidence>
<feature type="region of interest" description="Disordered" evidence="1">
    <location>
        <begin position="30"/>
        <end position="66"/>
    </location>
</feature>
<dbReference type="AlphaFoldDB" id="A0A914CGA7"/>
<evidence type="ECO:0000256" key="1">
    <source>
        <dbReference type="SAM" id="MobiDB-lite"/>
    </source>
</evidence>
<feature type="compositionally biased region" description="Gly residues" evidence="1">
    <location>
        <begin position="30"/>
        <end position="40"/>
    </location>
</feature>
<protein>
    <submittedName>
        <fullName evidence="4">Uncharacterized protein</fullName>
    </submittedName>
</protein>
<proteinExistence type="predicted"/>
<keyword evidence="2" id="KW-0732">Signal</keyword>
<sequence length="66" mass="6891">MQLHTLYFILLVGFAQLNNDRRVLGIANGGGGIADGGGRGNRYRGGDGDDVAVGGEGRDGWEGRTN</sequence>
<reference evidence="4" key="1">
    <citation type="submission" date="2022-11" db="UniProtKB">
        <authorList>
            <consortium name="WormBaseParasite"/>
        </authorList>
    </citation>
    <scope>IDENTIFICATION</scope>
</reference>
<feature type="signal peptide" evidence="2">
    <location>
        <begin position="1"/>
        <end position="17"/>
    </location>
</feature>
<organism evidence="3 4">
    <name type="scientific">Acrobeloides nanus</name>
    <dbReference type="NCBI Taxonomy" id="290746"/>
    <lineage>
        <taxon>Eukaryota</taxon>
        <taxon>Metazoa</taxon>
        <taxon>Ecdysozoa</taxon>
        <taxon>Nematoda</taxon>
        <taxon>Chromadorea</taxon>
        <taxon>Rhabditida</taxon>
        <taxon>Tylenchina</taxon>
        <taxon>Cephalobomorpha</taxon>
        <taxon>Cephaloboidea</taxon>
        <taxon>Cephalobidae</taxon>
        <taxon>Acrobeloides</taxon>
    </lineage>
</organism>
<dbReference type="WBParaSite" id="ACRNAN_scaffold10548.g23403.t1">
    <property type="protein sequence ID" value="ACRNAN_scaffold10548.g23403.t1"/>
    <property type="gene ID" value="ACRNAN_scaffold10548.g23403"/>
</dbReference>
<feature type="compositionally biased region" description="Basic and acidic residues" evidence="1">
    <location>
        <begin position="56"/>
        <end position="66"/>
    </location>
</feature>
<dbReference type="Proteomes" id="UP000887540">
    <property type="component" value="Unplaced"/>
</dbReference>
<evidence type="ECO:0000256" key="2">
    <source>
        <dbReference type="SAM" id="SignalP"/>
    </source>
</evidence>
<keyword evidence="3" id="KW-1185">Reference proteome</keyword>